<proteinExistence type="predicted"/>
<keyword evidence="5" id="KW-0472">Membrane</keyword>
<feature type="compositionally biased region" description="Polar residues" evidence="4">
    <location>
        <begin position="360"/>
        <end position="370"/>
    </location>
</feature>
<evidence type="ECO:0000256" key="1">
    <source>
        <dbReference type="ARBA" id="ARBA00022692"/>
    </source>
</evidence>
<dbReference type="EMBL" id="HE858367">
    <property type="protein sequence ID" value="CCI61372.1"/>
    <property type="molecule type" value="Genomic_DNA"/>
</dbReference>
<feature type="non-terminal residue" evidence="7">
    <location>
        <position position="1"/>
    </location>
</feature>
<accession>I7K143</accession>
<dbReference type="GO" id="GO:0005509">
    <property type="term" value="F:calcium ion binding"/>
    <property type="evidence" value="ECO:0007669"/>
    <property type="project" value="InterPro"/>
</dbReference>
<feature type="region of interest" description="Disordered" evidence="4">
    <location>
        <begin position="278"/>
        <end position="301"/>
    </location>
</feature>
<evidence type="ECO:0000256" key="2">
    <source>
        <dbReference type="ARBA" id="ARBA00022989"/>
    </source>
</evidence>
<feature type="domain" description="Cadherin Y-type LIR-motif" evidence="6">
    <location>
        <begin position="293"/>
        <end position="336"/>
    </location>
</feature>
<feature type="region of interest" description="Disordered" evidence="4">
    <location>
        <begin position="346"/>
        <end position="493"/>
    </location>
</feature>
<evidence type="ECO:0000259" key="6">
    <source>
        <dbReference type="Pfam" id="PF01049"/>
    </source>
</evidence>
<keyword evidence="1 5" id="KW-0812">Transmembrane</keyword>
<evidence type="ECO:0000256" key="5">
    <source>
        <dbReference type="SAM" id="Phobius"/>
    </source>
</evidence>
<evidence type="ECO:0000256" key="4">
    <source>
        <dbReference type="SAM" id="MobiDB-lite"/>
    </source>
</evidence>
<dbReference type="AlphaFoldDB" id="I7K143"/>
<dbReference type="Pfam" id="PF01049">
    <property type="entry name" value="CADH_Y-type_LIR"/>
    <property type="match status" value="1"/>
</dbReference>
<organism evidence="7">
    <name type="scientific">Platynereis dumerilii</name>
    <name type="common">Dumeril's clam worm</name>
    <dbReference type="NCBI Taxonomy" id="6359"/>
    <lineage>
        <taxon>Eukaryota</taxon>
        <taxon>Metazoa</taxon>
        <taxon>Spiralia</taxon>
        <taxon>Lophotrochozoa</taxon>
        <taxon>Annelida</taxon>
        <taxon>Polychaeta</taxon>
        <taxon>Errantia</taxon>
        <taxon>Phyllodocida</taxon>
        <taxon>Nereididae</taxon>
        <taxon>Platynereis</taxon>
    </lineage>
</organism>
<keyword evidence="2 5" id="KW-1133">Transmembrane helix</keyword>
<feature type="compositionally biased region" description="Low complexity" evidence="4">
    <location>
        <begin position="390"/>
        <end position="406"/>
    </location>
</feature>
<gene>
    <name evidence="7" type="primary">dachsous</name>
</gene>
<name>I7K143_PLADU</name>
<evidence type="ECO:0000313" key="7">
    <source>
        <dbReference type="EMBL" id="CCI61372.1"/>
    </source>
</evidence>
<sequence length="493" mass="54131">MVIKDLQDNGAKREKRHTFFLSRQKRALEGNNITLIIVASSWLSNSLVDRTKVELAINRTCVGCAYLGQVATGDLSGTPLVLVSLFVIVVVVLVVIVLIVYLRSRERKRRLPNSQYDRSFDSMNMPAALPRDLAPPTYNEIHQNHYNRSHDHNITTSEISDQSHSASSGRGSAEEADDVDEEIRMINAAPMQTKGLRIAQDSGIQQDDDAVSEHSVQNHQEYLARLGIDTSKLKSIPQQQPAKPPVGSSVESMHQFAEEGGGEGPPPKVTAVNAIKTRESSRDPDGTHEFQYTEPSNNTAASLSSVINSEEEISGSYNWDYLLDWGPQYQPLAHVFSEIAKLKDDSIKPKNKSQLVPHKQNLNALNQNKSYPPPLLTSAPPKVLLAQPVSTRPSNNSSSGGSSRTSQMVSLPSLPRSPISHESSFTSPALTPSFTPSLSPLATRSPSISPIITSKDGSTNHLNHHHRRPPVVIENRPVVNKQASSESEQEIHI</sequence>
<dbReference type="InterPro" id="IPR027397">
    <property type="entry name" value="Catenin-bd_sf"/>
</dbReference>
<dbReference type="InterPro" id="IPR000233">
    <property type="entry name" value="Cadherin_Y-type_LIR"/>
</dbReference>
<protein>
    <submittedName>
        <fullName evidence="7">Dachsous membrane protein</fullName>
    </submittedName>
</protein>
<dbReference type="GO" id="GO:0007156">
    <property type="term" value="P:homophilic cell adhesion via plasma membrane adhesion molecules"/>
    <property type="evidence" value="ECO:0007669"/>
    <property type="project" value="InterPro"/>
</dbReference>
<feature type="transmembrane region" description="Helical" evidence="5">
    <location>
        <begin position="80"/>
        <end position="102"/>
    </location>
</feature>
<feature type="compositionally biased region" description="Polar residues" evidence="4">
    <location>
        <begin position="420"/>
        <end position="444"/>
    </location>
</feature>
<reference evidence="7" key="1">
    <citation type="submission" date="2012-06" db="EMBL/GenBank/DDBJ databases">
        <title>Wnt/beta-catenin and PCP pathways control CNS development in the annelid Platynereis dumerilii.</title>
        <authorList>
            <person name="Demilly A."/>
            <person name="Steinmetz P."/>
            <person name="Gazave E."/>
            <person name="Arendt D."/>
            <person name="Vervoort M."/>
        </authorList>
    </citation>
    <scope>NUCLEOTIDE SEQUENCE</scope>
</reference>
<feature type="compositionally biased region" description="Low complexity" evidence="4">
    <location>
        <begin position="160"/>
        <end position="171"/>
    </location>
</feature>
<dbReference type="Gene3D" id="4.10.900.10">
    <property type="entry name" value="TCF3-CBD (Catenin binding domain)"/>
    <property type="match status" value="1"/>
</dbReference>
<feature type="compositionally biased region" description="Basic and acidic residues" evidence="4">
    <location>
        <begin position="278"/>
        <end position="288"/>
    </location>
</feature>
<evidence type="ECO:0000256" key="3">
    <source>
        <dbReference type="RuleBase" id="RU004357"/>
    </source>
</evidence>
<comment type="function">
    <text evidence="3">Cadherins are calcium-dependent cell adhesion proteins.</text>
</comment>
<feature type="region of interest" description="Disordered" evidence="4">
    <location>
        <begin position="157"/>
        <end position="179"/>
    </location>
</feature>